<accession>A0A9X0BKH1</accession>
<dbReference type="OrthoDB" id="2906425at2759"/>
<organism evidence="1 2">
    <name type="scientific">Penicillium desertorum</name>
    <dbReference type="NCBI Taxonomy" id="1303715"/>
    <lineage>
        <taxon>Eukaryota</taxon>
        <taxon>Fungi</taxon>
        <taxon>Dikarya</taxon>
        <taxon>Ascomycota</taxon>
        <taxon>Pezizomycotina</taxon>
        <taxon>Eurotiomycetes</taxon>
        <taxon>Eurotiomycetidae</taxon>
        <taxon>Eurotiales</taxon>
        <taxon>Aspergillaceae</taxon>
        <taxon>Penicillium</taxon>
    </lineage>
</organism>
<sequence>MASNVACHLKDVEEEALVQVNTLLLDDLNTRVKACPSRDMTDLLEQKAKTYPALRKSFRDSSVQSATQGLDCSDDKSVVDERTEFQLPTNPTIIRPISATASRAALKDSDEWALS</sequence>
<reference evidence="1" key="1">
    <citation type="submission" date="2022-12" db="EMBL/GenBank/DDBJ databases">
        <authorList>
            <person name="Petersen C."/>
        </authorList>
    </citation>
    <scope>NUCLEOTIDE SEQUENCE</scope>
    <source>
        <strain evidence="1">IBT 17660</strain>
    </source>
</reference>
<evidence type="ECO:0000313" key="2">
    <source>
        <dbReference type="Proteomes" id="UP001147760"/>
    </source>
</evidence>
<comment type="caution">
    <text evidence="1">The sequence shown here is derived from an EMBL/GenBank/DDBJ whole genome shotgun (WGS) entry which is preliminary data.</text>
</comment>
<protein>
    <submittedName>
        <fullName evidence="1">Uncharacterized protein</fullName>
    </submittedName>
</protein>
<proteinExistence type="predicted"/>
<evidence type="ECO:0000313" key="1">
    <source>
        <dbReference type="EMBL" id="KAJ5470630.1"/>
    </source>
</evidence>
<keyword evidence="2" id="KW-1185">Reference proteome</keyword>
<dbReference type="AlphaFoldDB" id="A0A9X0BKH1"/>
<dbReference type="Proteomes" id="UP001147760">
    <property type="component" value="Unassembled WGS sequence"/>
</dbReference>
<name>A0A9X0BKH1_9EURO</name>
<reference evidence="1" key="2">
    <citation type="journal article" date="2023" name="IMA Fungus">
        <title>Comparative genomic study of the Penicillium genus elucidates a diverse pangenome and 15 lateral gene transfer events.</title>
        <authorList>
            <person name="Petersen C."/>
            <person name="Sorensen T."/>
            <person name="Nielsen M.R."/>
            <person name="Sondergaard T.E."/>
            <person name="Sorensen J.L."/>
            <person name="Fitzpatrick D.A."/>
            <person name="Frisvad J.C."/>
            <person name="Nielsen K.L."/>
        </authorList>
    </citation>
    <scope>NUCLEOTIDE SEQUENCE</scope>
    <source>
        <strain evidence="1">IBT 17660</strain>
    </source>
</reference>
<dbReference type="EMBL" id="JAPWDO010000005">
    <property type="protein sequence ID" value="KAJ5470630.1"/>
    <property type="molecule type" value="Genomic_DNA"/>
</dbReference>
<gene>
    <name evidence="1" type="ORF">N7530_007987</name>
</gene>